<dbReference type="InterPro" id="IPR002376">
    <property type="entry name" value="Formyl_transf_N"/>
</dbReference>
<dbReference type="Pfam" id="PF00551">
    <property type="entry name" value="Formyl_trans_N"/>
    <property type="match status" value="1"/>
</dbReference>
<dbReference type="PANTHER" id="PTHR43369">
    <property type="entry name" value="PHOSPHORIBOSYLGLYCINAMIDE FORMYLTRANSFERASE"/>
    <property type="match status" value="1"/>
</dbReference>
<name>A0A7V6DR60_9BACT</name>
<comment type="caution">
    <text evidence="6">The sequence shown here is derived from an EMBL/GenBank/DDBJ whole genome shotgun (WGS) entry which is preliminary data.</text>
</comment>
<evidence type="ECO:0000256" key="3">
    <source>
        <dbReference type="ARBA" id="ARBA00022679"/>
    </source>
</evidence>
<gene>
    <name evidence="6" type="ORF">ENV52_14310</name>
</gene>
<evidence type="ECO:0000256" key="4">
    <source>
        <dbReference type="ARBA" id="ARBA00022755"/>
    </source>
</evidence>
<keyword evidence="3 6" id="KW-0808">Transferase</keyword>
<dbReference type="EC" id="2.1.2.2" evidence="2"/>
<sequence length="224" mass="24931">MEKVKPYVLVFASGTKTGGGTGFEALVRASRTTPPMLDAWICGVITNHAAGGVWQKAEALGIPVKYWAGPFTARGYRNFARYFEADYVMLSGWLKLVKGLDPARTINIHPGPLPRFGGPNLYGHHVHEAVLAAYQRGEITHSAVTMHFVDETYDRGPIFFSLPVPIRPDDTPETLAARVNQAEHEWQPRVLNCIVTGQVKLVGDNVRYETEELKRLLMPEAEEM</sequence>
<evidence type="ECO:0000313" key="6">
    <source>
        <dbReference type="EMBL" id="HHS30861.1"/>
    </source>
</evidence>
<feature type="domain" description="Formyl transferase N-terminal" evidence="5">
    <location>
        <begin position="17"/>
        <end position="191"/>
    </location>
</feature>
<organism evidence="6">
    <name type="scientific">Desulfobacca acetoxidans</name>
    <dbReference type="NCBI Taxonomy" id="60893"/>
    <lineage>
        <taxon>Bacteria</taxon>
        <taxon>Pseudomonadati</taxon>
        <taxon>Thermodesulfobacteriota</taxon>
        <taxon>Desulfobaccia</taxon>
        <taxon>Desulfobaccales</taxon>
        <taxon>Desulfobaccaceae</taxon>
        <taxon>Desulfobacca</taxon>
    </lineage>
</organism>
<dbReference type="GO" id="GO:0005737">
    <property type="term" value="C:cytoplasm"/>
    <property type="evidence" value="ECO:0007669"/>
    <property type="project" value="TreeGrafter"/>
</dbReference>
<dbReference type="GO" id="GO:0004644">
    <property type="term" value="F:phosphoribosylglycinamide formyltransferase activity"/>
    <property type="evidence" value="ECO:0007669"/>
    <property type="project" value="UniProtKB-EC"/>
</dbReference>
<keyword evidence="4" id="KW-0658">Purine biosynthesis</keyword>
<accession>A0A7V6DR60</accession>
<comment type="pathway">
    <text evidence="1">Purine metabolism; IMP biosynthesis via de novo pathway; N(2)-formyl-N(1)-(5-phospho-D-ribosyl)glycinamide from N(1)-(5-phospho-D-ribosyl)glycinamide (10-formyl THF route): step 1/1.</text>
</comment>
<proteinExistence type="predicted"/>
<dbReference type="InterPro" id="IPR036477">
    <property type="entry name" value="Formyl_transf_N_sf"/>
</dbReference>
<dbReference type="GO" id="GO:0006189">
    <property type="term" value="P:'de novo' IMP biosynthetic process"/>
    <property type="evidence" value="ECO:0007669"/>
    <property type="project" value="TreeGrafter"/>
</dbReference>
<evidence type="ECO:0000259" key="5">
    <source>
        <dbReference type="Pfam" id="PF00551"/>
    </source>
</evidence>
<reference evidence="6" key="1">
    <citation type="journal article" date="2020" name="mSystems">
        <title>Genome- and Community-Level Interaction Insights into Carbon Utilization and Element Cycling Functions of Hydrothermarchaeota in Hydrothermal Sediment.</title>
        <authorList>
            <person name="Zhou Z."/>
            <person name="Liu Y."/>
            <person name="Xu W."/>
            <person name="Pan J."/>
            <person name="Luo Z.H."/>
            <person name="Li M."/>
        </authorList>
    </citation>
    <scope>NUCLEOTIDE SEQUENCE [LARGE SCALE GENOMIC DNA]</scope>
    <source>
        <strain evidence="6">SpSt-767</strain>
    </source>
</reference>
<dbReference type="PANTHER" id="PTHR43369:SF2">
    <property type="entry name" value="PHOSPHORIBOSYLGLYCINAMIDE FORMYLTRANSFERASE"/>
    <property type="match status" value="1"/>
</dbReference>
<dbReference type="SUPFAM" id="SSF53328">
    <property type="entry name" value="Formyltransferase"/>
    <property type="match status" value="1"/>
</dbReference>
<evidence type="ECO:0000256" key="1">
    <source>
        <dbReference type="ARBA" id="ARBA00005054"/>
    </source>
</evidence>
<dbReference type="Gene3D" id="3.40.50.170">
    <property type="entry name" value="Formyl transferase, N-terminal domain"/>
    <property type="match status" value="1"/>
</dbReference>
<dbReference type="AlphaFoldDB" id="A0A7V6DR60"/>
<evidence type="ECO:0000256" key="2">
    <source>
        <dbReference type="ARBA" id="ARBA00012254"/>
    </source>
</evidence>
<dbReference type="EMBL" id="DTGR01000219">
    <property type="protein sequence ID" value="HHS30861.1"/>
    <property type="molecule type" value="Genomic_DNA"/>
</dbReference>
<protein>
    <recommendedName>
        <fullName evidence="2">phosphoribosylglycinamide formyltransferase 1</fullName>
        <ecNumber evidence="2">2.1.2.2</ecNumber>
    </recommendedName>
</protein>